<proteinExistence type="predicted"/>
<evidence type="ECO:0000313" key="2">
    <source>
        <dbReference type="Proteomes" id="UP000293912"/>
    </source>
</evidence>
<dbReference type="InterPro" id="IPR011013">
    <property type="entry name" value="Gal_mutarotase_sf_dom"/>
</dbReference>
<dbReference type="GO" id="GO:0016853">
    <property type="term" value="F:isomerase activity"/>
    <property type="evidence" value="ECO:0007669"/>
    <property type="project" value="InterPro"/>
</dbReference>
<dbReference type="AlphaFoldDB" id="A0A4P6X5L9"/>
<name>A0A4P6X5L9_HYDPS</name>
<evidence type="ECO:0000313" key="1">
    <source>
        <dbReference type="EMBL" id="QBM29976.1"/>
    </source>
</evidence>
<dbReference type="CDD" id="cd09021">
    <property type="entry name" value="Aldose_epim_Ec_YphB"/>
    <property type="match status" value="1"/>
</dbReference>
<organism evidence="1 2">
    <name type="scientific">Hydrogenophaga pseudoflava</name>
    <name type="common">Pseudomonas carboxydoflava</name>
    <dbReference type="NCBI Taxonomy" id="47421"/>
    <lineage>
        <taxon>Bacteria</taxon>
        <taxon>Pseudomonadati</taxon>
        <taxon>Pseudomonadota</taxon>
        <taxon>Betaproteobacteria</taxon>
        <taxon>Burkholderiales</taxon>
        <taxon>Comamonadaceae</taxon>
        <taxon>Hydrogenophaga</taxon>
    </lineage>
</organism>
<dbReference type="Proteomes" id="UP000293912">
    <property type="component" value="Chromosome"/>
</dbReference>
<keyword evidence="2" id="KW-1185">Reference proteome</keyword>
<protein>
    <submittedName>
        <fullName evidence="1">Aldose 1-epimerase</fullName>
    </submittedName>
</protein>
<dbReference type="GO" id="GO:0030246">
    <property type="term" value="F:carbohydrate binding"/>
    <property type="evidence" value="ECO:0007669"/>
    <property type="project" value="InterPro"/>
</dbReference>
<dbReference type="GO" id="GO:0005975">
    <property type="term" value="P:carbohydrate metabolic process"/>
    <property type="evidence" value="ECO:0007669"/>
    <property type="project" value="InterPro"/>
</dbReference>
<gene>
    <name evidence="1" type="ORF">HPF_19950</name>
</gene>
<dbReference type="Gene3D" id="2.70.98.10">
    <property type="match status" value="1"/>
</dbReference>
<dbReference type="SUPFAM" id="SSF74650">
    <property type="entry name" value="Galactose mutarotase-like"/>
    <property type="match status" value="1"/>
</dbReference>
<dbReference type="InterPro" id="IPR008183">
    <property type="entry name" value="Aldose_1/G6P_1-epimerase"/>
</dbReference>
<reference evidence="1 2" key="1">
    <citation type="submission" date="2019-03" db="EMBL/GenBank/DDBJ databases">
        <authorList>
            <person name="Sebastian G."/>
            <person name="Baumann P."/>
            <person name="Ruckert C."/>
            <person name="Kalinowski J."/>
            <person name="Nebel B."/>
            <person name="Takors R."/>
            <person name="Blombach B."/>
        </authorList>
    </citation>
    <scope>NUCLEOTIDE SEQUENCE [LARGE SCALE GENOMIC DNA]</scope>
    <source>
        <strain evidence="1 2">DSM 1084</strain>
    </source>
</reference>
<accession>A0A4P6X5L9</accession>
<dbReference type="Pfam" id="PF01263">
    <property type="entry name" value="Aldose_epim"/>
    <property type="match status" value="1"/>
</dbReference>
<dbReference type="KEGG" id="hpse:HPF_19950"/>
<dbReference type="RefSeq" id="WP_243721625.1">
    <property type="nucleotide sequence ID" value="NZ_CP037867.1"/>
</dbReference>
<dbReference type="EMBL" id="CP037867">
    <property type="protein sequence ID" value="QBM29976.1"/>
    <property type="molecule type" value="Genomic_DNA"/>
</dbReference>
<dbReference type="InterPro" id="IPR014718">
    <property type="entry name" value="GH-type_carb-bd"/>
</dbReference>
<sequence length="321" mass="35033">MTFPMTASAGRIHWLDDGRQRLGLVPGFGGSAASWLLHPQAGAAPRQPEVPFHLWRPWFGDPDPFSVASLPLVPWSNRISGGGFEQDGVFHPLAPNRAGEACPIHGEGWLQAWDVVAHDERQIELRLASRRFMGSPYDYVATQHYRLLPDGIEQTLSVTHRGERPLPYGLGQHPWLLRTPGTRVRAGVNGVWLSHPDRLPLAHTAVPPDWDLCAGIGAHGSLIDNAFTGWDGTARIEWPESGWVLTVEDTAATGDGCLLLFRPEAGPSFCVEPVSHPVDAVHLPGRPGLHLLGPGGSMTQRLRWRFHRLGGPALSASSLRA</sequence>